<evidence type="ECO:0000256" key="1">
    <source>
        <dbReference type="ARBA" id="ARBA00022603"/>
    </source>
</evidence>
<gene>
    <name evidence="4" type="primary">rsmD</name>
    <name evidence="4" type="ORF">CWE15_04555</name>
</gene>
<organism evidence="4 5">
    <name type="scientific">Aliidiomarina taiwanensis</name>
    <dbReference type="NCBI Taxonomy" id="946228"/>
    <lineage>
        <taxon>Bacteria</taxon>
        <taxon>Pseudomonadati</taxon>
        <taxon>Pseudomonadota</taxon>
        <taxon>Gammaproteobacteria</taxon>
        <taxon>Alteromonadales</taxon>
        <taxon>Idiomarinaceae</taxon>
        <taxon>Aliidiomarina</taxon>
    </lineage>
</organism>
<name>A0A432X749_9GAMM</name>
<keyword evidence="1 3" id="KW-0489">Methyltransferase</keyword>
<comment type="function">
    <text evidence="3">Specifically methylates the guanine in position 966 of 16S rRNA in the assembled 30S particle.</text>
</comment>
<dbReference type="PANTHER" id="PTHR43542:SF1">
    <property type="entry name" value="METHYLTRANSFERASE"/>
    <property type="match status" value="1"/>
</dbReference>
<dbReference type="SUPFAM" id="SSF53335">
    <property type="entry name" value="S-adenosyl-L-methionine-dependent methyltransferases"/>
    <property type="match status" value="1"/>
</dbReference>
<keyword evidence="3" id="KW-0949">S-adenosyl-L-methionine</keyword>
<dbReference type="RefSeq" id="WP_126756899.1">
    <property type="nucleotide sequence ID" value="NZ_PIPQ01000002.1"/>
</dbReference>
<evidence type="ECO:0000313" key="4">
    <source>
        <dbReference type="EMBL" id="RUO42689.1"/>
    </source>
</evidence>
<evidence type="ECO:0000256" key="2">
    <source>
        <dbReference type="ARBA" id="ARBA00022679"/>
    </source>
</evidence>
<proteinExistence type="inferred from homology"/>
<comment type="catalytic activity">
    <reaction evidence="3">
        <text>guanosine(966) in 16S rRNA + S-adenosyl-L-methionine = N(2)-methylguanosine(966) in 16S rRNA + S-adenosyl-L-homocysteine + H(+)</text>
        <dbReference type="Rhea" id="RHEA:23548"/>
        <dbReference type="Rhea" id="RHEA-COMP:10211"/>
        <dbReference type="Rhea" id="RHEA-COMP:10212"/>
        <dbReference type="ChEBI" id="CHEBI:15378"/>
        <dbReference type="ChEBI" id="CHEBI:57856"/>
        <dbReference type="ChEBI" id="CHEBI:59789"/>
        <dbReference type="ChEBI" id="CHEBI:74269"/>
        <dbReference type="ChEBI" id="CHEBI:74481"/>
        <dbReference type="EC" id="2.1.1.171"/>
    </reaction>
</comment>
<evidence type="ECO:0000256" key="3">
    <source>
        <dbReference type="PIRNR" id="PIRNR004553"/>
    </source>
</evidence>
<sequence length="196" mass="22211">MARKNTAAQGHIRMIGGQWRGRKLPVTDAEGLRPTIDRLRETLFNWLQFELPQTQVLDVFAGTGSLGLEALSRGAAQATFFEQNRQACQQLRTNLTTLRAEQSAQIHQGNALQLLTLPNMQKPMQVVFLDPPFQQNLVNPAIELLEQHQWLAPDAWVYIETEHKAPVHVPAHWQLYREKTMGQSAALLYRVVKAPS</sequence>
<comment type="similarity">
    <text evidence="3">Belongs to the methyltransferase superfamily. RsmD family.</text>
</comment>
<dbReference type="Gene3D" id="3.40.50.150">
    <property type="entry name" value="Vaccinia Virus protein VP39"/>
    <property type="match status" value="1"/>
</dbReference>
<protein>
    <recommendedName>
        <fullName evidence="3">Ribosomal RNA small subunit methyltransferase D</fullName>
        <ecNumber evidence="3">2.1.1.171</ecNumber>
    </recommendedName>
</protein>
<dbReference type="CDD" id="cd02440">
    <property type="entry name" value="AdoMet_MTases"/>
    <property type="match status" value="1"/>
</dbReference>
<dbReference type="AlphaFoldDB" id="A0A432X749"/>
<dbReference type="PIRSF" id="PIRSF004553">
    <property type="entry name" value="CHP00095"/>
    <property type="match status" value="1"/>
</dbReference>
<evidence type="ECO:0000313" key="5">
    <source>
        <dbReference type="Proteomes" id="UP000286976"/>
    </source>
</evidence>
<keyword evidence="2 3" id="KW-0808">Transferase</keyword>
<dbReference type="EMBL" id="PIPQ01000002">
    <property type="protein sequence ID" value="RUO42689.1"/>
    <property type="molecule type" value="Genomic_DNA"/>
</dbReference>
<dbReference type="EC" id="2.1.1.171" evidence="3"/>
<dbReference type="InterPro" id="IPR004398">
    <property type="entry name" value="RNA_MeTrfase_RsmD"/>
</dbReference>
<dbReference type="NCBIfam" id="TIGR00095">
    <property type="entry name" value="16S rRNA (guanine(966)-N(2))-methyltransferase RsmD"/>
    <property type="match status" value="1"/>
</dbReference>
<keyword evidence="5" id="KW-1185">Reference proteome</keyword>
<accession>A0A432X749</accession>
<dbReference type="Pfam" id="PF03602">
    <property type="entry name" value="Cons_hypoth95"/>
    <property type="match status" value="1"/>
</dbReference>
<dbReference type="GO" id="GO:0052913">
    <property type="term" value="F:16S rRNA (guanine(966)-N(2))-methyltransferase activity"/>
    <property type="evidence" value="ECO:0007669"/>
    <property type="project" value="UniProtKB-EC"/>
</dbReference>
<reference evidence="4 5" key="1">
    <citation type="journal article" date="2011" name="Front. Microbiol.">
        <title>Genomic signatures of strain selection and enhancement in Bacillus atrophaeus var. globigii, a historical biowarfare simulant.</title>
        <authorList>
            <person name="Gibbons H.S."/>
            <person name="Broomall S.M."/>
            <person name="McNew L.A."/>
            <person name="Daligault H."/>
            <person name="Chapman C."/>
            <person name="Bruce D."/>
            <person name="Karavis M."/>
            <person name="Krepps M."/>
            <person name="McGregor P.A."/>
            <person name="Hong C."/>
            <person name="Park K.H."/>
            <person name="Akmal A."/>
            <person name="Feldman A."/>
            <person name="Lin J.S."/>
            <person name="Chang W.E."/>
            <person name="Higgs B.W."/>
            <person name="Demirev P."/>
            <person name="Lindquist J."/>
            <person name="Liem A."/>
            <person name="Fochler E."/>
            <person name="Read T.D."/>
            <person name="Tapia R."/>
            <person name="Johnson S."/>
            <person name="Bishop-Lilly K.A."/>
            <person name="Detter C."/>
            <person name="Han C."/>
            <person name="Sozhamannan S."/>
            <person name="Rosenzweig C.N."/>
            <person name="Skowronski E.W."/>
        </authorList>
    </citation>
    <scope>NUCLEOTIDE SEQUENCE [LARGE SCALE GENOMIC DNA]</scope>
    <source>
        <strain evidence="4 5">AIT1</strain>
    </source>
</reference>
<dbReference type="InterPro" id="IPR029063">
    <property type="entry name" value="SAM-dependent_MTases_sf"/>
</dbReference>
<dbReference type="PANTHER" id="PTHR43542">
    <property type="entry name" value="METHYLTRANSFERASE"/>
    <property type="match status" value="1"/>
</dbReference>
<dbReference type="Proteomes" id="UP000286976">
    <property type="component" value="Unassembled WGS sequence"/>
</dbReference>
<comment type="caution">
    <text evidence="4">The sequence shown here is derived from an EMBL/GenBank/DDBJ whole genome shotgun (WGS) entry which is preliminary data.</text>
</comment>
<dbReference type="OrthoDB" id="9803017at2"/>
<keyword evidence="3" id="KW-0698">rRNA processing</keyword>